<dbReference type="InterPro" id="IPR041535">
    <property type="entry name" value="VbhA"/>
</dbReference>
<dbReference type="EMBL" id="AGWX01000005">
    <property type="protein sequence ID" value="EKS34480.1"/>
    <property type="molecule type" value="Genomic_DNA"/>
</dbReference>
<dbReference type="AlphaFoldDB" id="K8P471"/>
<dbReference type="InterPro" id="IPR043038">
    <property type="entry name" value="VbhA_sf"/>
</dbReference>
<dbReference type="Gene3D" id="1.10.8.1050">
    <property type="entry name" value="Antitoxin VbhA-like"/>
    <property type="match status" value="1"/>
</dbReference>
<feature type="domain" description="Antitoxin VbhA" evidence="2">
    <location>
        <begin position="142"/>
        <end position="188"/>
    </location>
</feature>
<proteinExistence type="predicted"/>
<organism evidence="3 4">
    <name type="scientific">Afipia broomeae ATCC 49717</name>
    <dbReference type="NCBI Taxonomy" id="883078"/>
    <lineage>
        <taxon>Bacteria</taxon>
        <taxon>Pseudomonadati</taxon>
        <taxon>Pseudomonadota</taxon>
        <taxon>Alphaproteobacteria</taxon>
        <taxon>Hyphomicrobiales</taxon>
        <taxon>Nitrobacteraceae</taxon>
        <taxon>Afipia</taxon>
    </lineage>
</organism>
<dbReference type="CDD" id="cd11586">
    <property type="entry name" value="VbhA_like"/>
    <property type="match status" value="1"/>
</dbReference>
<evidence type="ECO:0000313" key="3">
    <source>
        <dbReference type="EMBL" id="EKS34480.1"/>
    </source>
</evidence>
<dbReference type="NCBIfam" id="TIGR01764">
    <property type="entry name" value="excise"/>
    <property type="match status" value="1"/>
</dbReference>
<comment type="caution">
    <text evidence="3">The sequence shown here is derived from an EMBL/GenBank/DDBJ whole genome shotgun (WGS) entry which is preliminary data.</text>
</comment>
<dbReference type="InterPro" id="IPR010093">
    <property type="entry name" value="SinI_DNA-bd"/>
</dbReference>
<dbReference type="Proteomes" id="UP000001096">
    <property type="component" value="Unassembled WGS sequence"/>
</dbReference>
<dbReference type="Pfam" id="PF12728">
    <property type="entry name" value="HTH_17"/>
    <property type="match status" value="1"/>
</dbReference>
<evidence type="ECO:0000259" key="2">
    <source>
        <dbReference type="Pfam" id="PF18495"/>
    </source>
</evidence>
<dbReference type="PATRIC" id="fig|883078.3.peg.4534"/>
<reference evidence="3 4" key="1">
    <citation type="submission" date="2012-04" db="EMBL/GenBank/DDBJ databases">
        <title>The Genome Sequence of Afipia broomeae ATCC 49717.</title>
        <authorList>
            <consortium name="The Broad Institute Genome Sequencing Platform"/>
            <person name="Earl A."/>
            <person name="Ward D."/>
            <person name="Feldgarden M."/>
            <person name="Gevers D."/>
            <person name="Huys G."/>
            <person name="Walker B."/>
            <person name="Young S.K."/>
            <person name="Zeng Q."/>
            <person name="Gargeya S."/>
            <person name="Fitzgerald M."/>
            <person name="Haas B."/>
            <person name="Abouelleil A."/>
            <person name="Alvarado L."/>
            <person name="Arachchi H.M."/>
            <person name="Berlin A."/>
            <person name="Chapman S.B."/>
            <person name="Goldberg J."/>
            <person name="Griggs A."/>
            <person name="Gujja S."/>
            <person name="Hansen M."/>
            <person name="Howarth C."/>
            <person name="Imamovic A."/>
            <person name="Larimer J."/>
            <person name="McCowen C."/>
            <person name="Montmayeur A."/>
            <person name="Murphy C."/>
            <person name="Neiman D."/>
            <person name="Pearson M."/>
            <person name="Priest M."/>
            <person name="Roberts A."/>
            <person name="Saif S."/>
            <person name="Shea T."/>
            <person name="Sisk P."/>
            <person name="Sykes S."/>
            <person name="Wortman J."/>
            <person name="Nusbaum C."/>
            <person name="Birren B."/>
        </authorList>
    </citation>
    <scope>NUCLEOTIDE SEQUENCE [LARGE SCALE GENOMIC DNA]</scope>
    <source>
        <strain evidence="3 4">ATCC 49717</strain>
    </source>
</reference>
<dbReference type="InterPro" id="IPR033788">
    <property type="entry name" value="VbhA-like"/>
</dbReference>
<dbReference type="eggNOG" id="ENOG5032IIW">
    <property type="taxonomic scope" value="Bacteria"/>
</dbReference>
<feature type="domain" description="Helix-turn-helix" evidence="1">
    <location>
        <begin position="84"/>
        <end position="131"/>
    </location>
</feature>
<keyword evidence="4" id="KW-1185">Reference proteome</keyword>
<gene>
    <name evidence="3" type="ORF">HMPREF9695_04390</name>
</gene>
<dbReference type="Pfam" id="PF18495">
    <property type="entry name" value="VbhA"/>
    <property type="match status" value="1"/>
</dbReference>
<name>K8P471_9BRAD</name>
<dbReference type="GO" id="GO:0003677">
    <property type="term" value="F:DNA binding"/>
    <property type="evidence" value="ECO:0007669"/>
    <property type="project" value="InterPro"/>
</dbReference>
<dbReference type="HOGENOM" id="CLU_1406131_0_0_5"/>
<evidence type="ECO:0000259" key="1">
    <source>
        <dbReference type="Pfam" id="PF12728"/>
    </source>
</evidence>
<evidence type="ECO:0000313" key="4">
    <source>
        <dbReference type="Proteomes" id="UP000001096"/>
    </source>
</evidence>
<dbReference type="RefSeq" id="WP_006023091.1">
    <property type="nucleotide sequence ID" value="NZ_KB375284.1"/>
</dbReference>
<accession>K8P471</accession>
<dbReference type="InterPro" id="IPR041657">
    <property type="entry name" value="HTH_17"/>
</dbReference>
<protein>
    <submittedName>
        <fullName evidence="3">Excisionase family DNA binding domain-containing protein</fullName>
    </submittedName>
</protein>
<sequence length="193" mass="20785">MVATALKTHVVAPEERSSAKGLLDLLAEAGGGGIGQVKLVFEPTLGRKSAVVVPDGLVDVIRDLAGLIEGSRQVSLFADDPEVTPEQASDLLGISRPTVVQRIKQGDLNARMVGAHHRIRMSDLIAFRQQQTKKAEAEFEARSKAARFAVANTVIEGGHVLPETEELMNEWARGEIDDDELIEQGLKRFGPGA</sequence>